<dbReference type="AlphaFoldDB" id="A0AAX1Q5A4"/>
<evidence type="ECO:0000313" key="2">
    <source>
        <dbReference type="EMBL" id="RAS73615.1"/>
    </source>
</evidence>
<keyword evidence="1" id="KW-1133">Transmembrane helix</keyword>
<dbReference type="RefSeq" id="WP_111922789.1">
    <property type="nucleotide sequence ID" value="NZ_LVYK01000054.1"/>
</dbReference>
<keyword evidence="1" id="KW-0812">Transmembrane</keyword>
<reference evidence="2 3" key="1">
    <citation type="submission" date="2016-03" db="EMBL/GenBank/DDBJ databases">
        <title>Comparison of Bacillus endophyticus and B. anthracis characteristics using whole genome sequence analysis and microbiological techniques.</title>
        <authorList>
            <person name="Lekota K.E."/>
            <person name="Mafofo J."/>
            <person name="Rees J."/>
            <person name="Muchadeyi F.C."/>
            <person name="Madoroba E."/>
            <person name="Van Heerden H."/>
        </authorList>
    </citation>
    <scope>NUCLEOTIDE SEQUENCE [LARGE SCALE GENOMIC DNA]</scope>
    <source>
        <strain evidence="2 3">3631_10C</strain>
        <plasmid evidence="2">pBEH6</plasmid>
    </source>
</reference>
<keyword evidence="2" id="KW-0614">Plasmid</keyword>
<organism evidence="2 3">
    <name type="scientific">Priestia endophytica</name>
    <dbReference type="NCBI Taxonomy" id="135735"/>
    <lineage>
        <taxon>Bacteria</taxon>
        <taxon>Bacillati</taxon>
        <taxon>Bacillota</taxon>
        <taxon>Bacilli</taxon>
        <taxon>Bacillales</taxon>
        <taxon>Bacillaceae</taxon>
        <taxon>Priestia</taxon>
    </lineage>
</organism>
<gene>
    <name evidence="2" type="ORF">A3864_18910</name>
</gene>
<proteinExistence type="predicted"/>
<keyword evidence="1" id="KW-0472">Membrane</keyword>
<dbReference type="EMBL" id="LVYK01000054">
    <property type="protein sequence ID" value="RAS73615.1"/>
    <property type="molecule type" value="Genomic_DNA"/>
</dbReference>
<accession>A0AAX1Q5A4</accession>
<feature type="transmembrane region" description="Helical" evidence="1">
    <location>
        <begin position="21"/>
        <end position="39"/>
    </location>
</feature>
<sequence>MIKFIDNEEKYKNTKIKIARWIFTVLLICIGCLSYWVFFDENPFLKSTSPNRSNLVEITEYGNGFLFGSKNIKVYFKDTKGNIVREEKVRVANIMEPNNKSLYDITWKDENQVKITMNYEGKTKILIYNFNTEQMKISIE</sequence>
<geneLocation type="plasmid" evidence="2">
    <name>pBEH6</name>
</geneLocation>
<comment type="caution">
    <text evidence="2">The sequence shown here is derived from an EMBL/GenBank/DDBJ whole genome shotgun (WGS) entry which is preliminary data.</text>
</comment>
<dbReference type="Proteomes" id="UP000250174">
    <property type="component" value="Unassembled WGS sequence"/>
</dbReference>
<name>A0AAX1Q5A4_9BACI</name>
<evidence type="ECO:0000256" key="1">
    <source>
        <dbReference type="SAM" id="Phobius"/>
    </source>
</evidence>
<protein>
    <submittedName>
        <fullName evidence="2">Uncharacterized protein</fullName>
    </submittedName>
</protein>
<evidence type="ECO:0000313" key="3">
    <source>
        <dbReference type="Proteomes" id="UP000250174"/>
    </source>
</evidence>